<protein>
    <recommendedName>
        <fullName evidence="9">Glucose-1-phosphate adenylyltransferase</fullName>
        <ecNumber evidence="9">2.7.7.27</ecNumber>
    </recommendedName>
    <alternativeName>
        <fullName evidence="9">ADP-glucose pyrophosphorylase</fullName>
        <shortName evidence="9">ADPGlc PPase</shortName>
    </alternativeName>
    <alternativeName>
        <fullName evidence="9">ADP-glucose synthase</fullName>
    </alternativeName>
</protein>
<dbReference type="InterPro" id="IPR029044">
    <property type="entry name" value="Nucleotide-diphossugar_trans"/>
</dbReference>
<evidence type="ECO:0000256" key="8">
    <source>
        <dbReference type="ARBA" id="ARBA00023277"/>
    </source>
</evidence>
<evidence type="ECO:0000259" key="10">
    <source>
        <dbReference type="Pfam" id="PF00483"/>
    </source>
</evidence>
<dbReference type="PROSITE" id="PS00808">
    <property type="entry name" value="ADP_GLC_PYROPHOSPH_1"/>
    <property type="match status" value="1"/>
</dbReference>
<sequence>MKKVLAIILGGGAGTRLYPLTKLRAKPAVPVAGKYRLIDIPVSNCINSEIFKIYVLTQFNSASLNRHIARAYNFSGFSDGFVEVLAAQQTPENPNWFQGTADAVRQYIWMLQDWDVEEFLILSGDHLYRMDYRQFIQRHRDTNADITLSVIPIDDRRASDFGLMKINDSGRVIDFSEKPKGEALAQMRVDTTVLGLTKEQAELQPYIASMGIYVFKKDVLIKLLKESLERTDFGKEIIPDAAKDHNVQAFLFDDYWEDIGTIEAFYEANLALTQQPMPPFSFYDEKAPIYTRARYLPPSKLLNCQITESMIGEGCILKNCRIQHSVLGVRSRIESGCVIEESLLMGADYYQPSVERQCSLEQGDIPVGIGTDTIIRRAIIDKNARIGHDVKIINKDNVQEAERESQGFYIRSGIVVVLKNAVIHDGTII</sequence>
<dbReference type="CDD" id="cd04651">
    <property type="entry name" value="LbH_G1P_AT_C"/>
    <property type="match status" value="1"/>
</dbReference>
<gene>
    <name evidence="9" type="primary">glgC</name>
    <name evidence="11" type="ORF">H6G59_02355</name>
</gene>
<dbReference type="PANTHER" id="PTHR43523">
    <property type="entry name" value="GLUCOSE-1-PHOSPHATE ADENYLYLTRANSFERASE-RELATED"/>
    <property type="match status" value="1"/>
</dbReference>
<dbReference type="InterPro" id="IPR011004">
    <property type="entry name" value="Trimer_LpxA-like_sf"/>
</dbReference>
<dbReference type="CDD" id="cd02508">
    <property type="entry name" value="ADP_Glucose_PP"/>
    <property type="match status" value="1"/>
</dbReference>
<keyword evidence="3 9" id="KW-0808">Transferase</keyword>
<keyword evidence="5 9" id="KW-0547">Nucleotide-binding</keyword>
<dbReference type="InterPro" id="IPR023049">
    <property type="entry name" value="GlgC_bac"/>
</dbReference>
<proteinExistence type="inferred from homology"/>
<dbReference type="PANTHER" id="PTHR43523:SF12">
    <property type="entry name" value="GLUCOSE-1-PHOSPHATE ADENYLYLTRANSFERASE LARGE SUBUNIT 1, CHLOROPLASTIC-RELATED"/>
    <property type="match status" value="1"/>
</dbReference>
<dbReference type="EMBL" id="JACJST010000002">
    <property type="protein sequence ID" value="MBD2566755.1"/>
    <property type="molecule type" value="Genomic_DNA"/>
</dbReference>
<comment type="function">
    <text evidence="9">Involved in the biosynthesis of ADP-glucose, a building block required for the elongation reactions to produce glycogen. Catalyzes the reaction between ATP and alpha-D-glucose 1-phosphate (G1P) to produce pyrophosphate and ADP-Glc.</text>
</comment>
<accession>A0ABR8FD18</accession>
<comment type="caution">
    <text evidence="11">The sequence shown here is derived from an EMBL/GenBank/DDBJ whole genome shotgun (WGS) entry which is preliminary data.</text>
</comment>
<organism evidence="11 12">
    <name type="scientific">Anabaena lutea FACHB-196</name>
    <dbReference type="NCBI Taxonomy" id="2692881"/>
    <lineage>
        <taxon>Bacteria</taxon>
        <taxon>Bacillati</taxon>
        <taxon>Cyanobacteriota</taxon>
        <taxon>Cyanophyceae</taxon>
        <taxon>Nostocales</taxon>
        <taxon>Nostocaceae</taxon>
        <taxon>Anabaena</taxon>
    </lineage>
</organism>
<dbReference type="Pfam" id="PF25247">
    <property type="entry name" value="LbH_GLGC"/>
    <property type="match status" value="1"/>
</dbReference>
<feature type="site" description="Could play a key role in the communication between the regulatory and the substrate sites" evidence="9">
    <location>
        <position position="96"/>
    </location>
</feature>
<reference evidence="11 12" key="1">
    <citation type="journal article" date="2020" name="ISME J.">
        <title>Comparative genomics reveals insights into cyanobacterial evolution and habitat adaptation.</title>
        <authorList>
            <person name="Chen M.Y."/>
            <person name="Teng W.K."/>
            <person name="Zhao L."/>
            <person name="Hu C.X."/>
            <person name="Zhou Y.K."/>
            <person name="Han B.P."/>
            <person name="Song L.R."/>
            <person name="Shu W.S."/>
        </authorList>
    </citation>
    <scope>NUCLEOTIDE SEQUENCE [LARGE SCALE GENOMIC DNA]</scope>
    <source>
        <strain evidence="11 12">FACHB-196</strain>
    </source>
</reference>
<dbReference type="InterPro" id="IPR005836">
    <property type="entry name" value="ADP_Glu_pyroP_CS"/>
</dbReference>
<keyword evidence="7 9" id="KW-0320">Glycogen biosynthesis</keyword>
<evidence type="ECO:0000256" key="1">
    <source>
        <dbReference type="ARBA" id="ARBA00010443"/>
    </source>
</evidence>
<dbReference type="PROSITE" id="PS00810">
    <property type="entry name" value="ADP_GLC_PYROPHOSPH_3"/>
    <property type="match status" value="1"/>
</dbReference>
<feature type="binding site" evidence="9">
    <location>
        <position position="209"/>
    </location>
    <ligand>
        <name>alpha-D-glucose 1-phosphate</name>
        <dbReference type="ChEBI" id="CHEBI:58601"/>
    </ligand>
</feature>
<feature type="binding site" evidence="9">
    <location>
        <begin position="177"/>
        <end position="178"/>
    </location>
    <ligand>
        <name>alpha-D-glucose 1-phosphate</name>
        <dbReference type="ChEBI" id="CHEBI:58601"/>
    </ligand>
</feature>
<dbReference type="GO" id="GO:0008878">
    <property type="term" value="F:glucose-1-phosphate adenylyltransferase activity"/>
    <property type="evidence" value="ECO:0007669"/>
    <property type="project" value="UniProtKB-EC"/>
</dbReference>
<evidence type="ECO:0000256" key="4">
    <source>
        <dbReference type="ARBA" id="ARBA00022695"/>
    </source>
</evidence>
<dbReference type="RefSeq" id="WP_190711578.1">
    <property type="nucleotide sequence ID" value="NZ_JACJST010000002.1"/>
</dbReference>
<dbReference type="InterPro" id="IPR005835">
    <property type="entry name" value="NTP_transferase_dom"/>
</dbReference>
<dbReference type="Gene3D" id="2.160.10.10">
    <property type="entry name" value="Hexapeptide repeat proteins"/>
    <property type="match status" value="1"/>
</dbReference>
<dbReference type="Gene3D" id="3.90.550.10">
    <property type="entry name" value="Spore Coat Polysaccharide Biosynthesis Protein SpsA, Chain A"/>
    <property type="match status" value="1"/>
</dbReference>
<dbReference type="Proteomes" id="UP000640531">
    <property type="component" value="Unassembled WGS sequence"/>
</dbReference>
<keyword evidence="2 9" id="KW-0321">Glycogen metabolism</keyword>
<keyword evidence="8 9" id="KW-0119">Carbohydrate metabolism</keyword>
<keyword evidence="12" id="KW-1185">Reference proteome</keyword>
<dbReference type="PROSITE" id="PS00809">
    <property type="entry name" value="ADP_GLC_PYROPHOSPH_2"/>
    <property type="match status" value="1"/>
</dbReference>
<dbReference type="InterPro" id="IPR011831">
    <property type="entry name" value="ADP-Glc_PPase"/>
</dbReference>
<dbReference type="HAMAP" id="MF_00624">
    <property type="entry name" value="GlgC"/>
    <property type="match status" value="1"/>
</dbReference>
<keyword evidence="6 9" id="KW-0067">ATP-binding</keyword>
<dbReference type="NCBIfam" id="NF002772">
    <property type="entry name" value="PRK02862.1"/>
    <property type="match status" value="1"/>
</dbReference>
<comment type="caution">
    <text evidence="9">Lacks conserved residue(s) required for the propagation of feature annotation.</text>
</comment>
<comment type="similarity">
    <text evidence="1 9">Belongs to the bacterial/plant glucose-1-phosphate adenylyltransferase family.</text>
</comment>
<feature type="domain" description="Nucleotidyl transferase" evidence="10">
    <location>
        <begin position="6"/>
        <end position="274"/>
    </location>
</feature>
<dbReference type="NCBIfam" id="TIGR02091">
    <property type="entry name" value="glgC"/>
    <property type="match status" value="1"/>
</dbReference>
<evidence type="ECO:0000256" key="3">
    <source>
        <dbReference type="ARBA" id="ARBA00022679"/>
    </source>
</evidence>
<dbReference type="EC" id="2.7.7.27" evidence="9"/>
<feature type="site" description="Could play a key role in the communication between the regulatory and the substrate sites" evidence="9">
    <location>
        <position position="58"/>
    </location>
</feature>
<name>A0ABR8FD18_9NOST</name>
<comment type="catalytic activity">
    <reaction evidence="9">
        <text>alpha-D-glucose 1-phosphate + ATP + H(+) = ADP-alpha-D-glucose + diphosphate</text>
        <dbReference type="Rhea" id="RHEA:12120"/>
        <dbReference type="ChEBI" id="CHEBI:15378"/>
        <dbReference type="ChEBI" id="CHEBI:30616"/>
        <dbReference type="ChEBI" id="CHEBI:33019"/>
        <dbReference type="ChEBI" id="CHEBI:57498"/>
        <dbReference type="ChEBI" id="CHEBI:58601"/>
        <dbReference type="EC" id="2.7.7.27"/>
    </reaction>
</comment>
<evidence type="ECO:0000256" key="7">
    <source>
        <dbReference type="ARBA" id="ARBA00023056"/>
    </source>
</evidence>
<evidence type="ECO:0000313" key="11">
    <source>
        <dbReference type="EMBL" id="MBD2566755.1"/>
    </source>
</evidence>
<dbReference type="SUPFAM" id="SSF51161">
    <property type="entry name" value="Trimeric LpxA-like enzymes"/>
    <property type="match status" value="1"/>
</dbReference>
<evidence type="ECO:0000256" key="2">
    <source>
        <dbReference type="ARBA" id="ARBA00022600"/>
    </source>
</evidence>
<evidence type="ECO:0000256" key="5">
    <source>
        <dbReference type="ARBA" id="ARBA00022741"/>
    </source>
</evidence>
<evidence type="ECO:0000256" key="9">
    <source>
        <dbReference type="HAMAP-Rule" id="MF_00624"/>
    </source>
</evidence>
<comment type="pathway">
    <text evidence="9">Glycan biosynthesis; glycogen biosynthesis.</text>
</comment>
<feature type="binding site" evidence="9">
    <location>
        <position position="162"/>
    </location>
    <ligand>
        <name>alpha-D-glucose 1-phosphate</name>
        <dbReference type="ChEBI" id="CHEBI:58601"/>
    </ligand>
</feature>
<dbReference type="SUPFAM" id="SSF53448">
    <property type="entry name" value="Nucleotide-diphospho-sugar transferases"/>
    <property type="match status" value="1"/>
</dbReference>
<evidence type="ECO:0000313" key="12">
    <source>
        <dbReference type="Proteomes" id="UP000640531"/>
    </source>
</evidence>
<dbReference type="Pfam" id="PF00483">
    <property type="entry name" value="NTP_transferase"/>
    <property type="match status" value="1"/>
</dbReference>
<evidence type="ECO:0000256" key="6">
    <source>
        <dbReference type="ARBA" id="ARBA00022840"/>
    </source>
</evidence>
<comment type="subunit">
    <text evidence="9">Homotetramer.</text>
</comment>
<keyword evidence="4 9" id="KW-0548">Nucleotidyltransferase</keyword>